<evidence type="ECO:0000256" key="2">
    <source>
        <dbReference type="ARBA" id="ARBA00022448"/>
    </source>
</evidence>
<evidence type="ECO:0000256" key="4">
    <source>
        <dbReference type="ARBA" id="ARBA00022692"/>
    </source>
</evidence>
<evidence type="ECO:0000256" key="1">
    <source>
        <dbReference type="ARBA" id="ARBA00004651"/>
    </source>
</evidence>
<dbReference type="PROSITE" id="PS50928">
    <property type="entry name" value="ABC_TM1"/>
    <property type="match status" value="1"/>
</dbReference>
<dbReference type="Pfam" id="PF00528">
    <property type="entry name" value="BPD_transp_1"/>
    <property type="match status" value="1"/>
</dbReference>
<dbReference type="GO" id="GO:0005886">
    <property type="term" value="C:plasma membrane"/>
    <property type="evidence" value="ECO:0007669"/>
    <property type="project" value="UniProtKB-SubCell"/>
</dbReference>
<keyword evidence="5 7" id="KW-1133">Transmembrane helix</keyword>
<dbReference type="AlphaFoldDB" id="A0A418VMD8"/>
<feature type="transmembrane region" description="Helical" evidence="7">
    <location>
        <begin position="109"/>
        <end position="134"/>
    </location>
</feature>
<keyword evidence="2 7" id="KW-0813">Transport</keyword>
<feature type="transmembrane region" description="Helical" evidence="7">
    <location>
        <begin position="241"/>
        <end position="263"/>
    </location>
</feature>
<dbReference type="GO" id="GO:0055085">
    <property type="term" value="P:transmembrane transport"/>
    <property type="evidence" value="ECO:0007669"/>
    <property type="project" value="InterPro"/>
</dbReference>
<name>A0A418VMD8_9PROT</name>
<dbReference type="Proteomes" id="UP000283458">
    <property type="component" value="Unassembled WGS sequence"/>
</dbReference>
<feature type="transmembrane region" description="Helical" evidence="7">
    <location>
        <begin position="12"/>
        <end position="35"/>
    </location>
</feature>
<keyword evidence="3" id="KW-1003">Cell membrane</keyword>
<evidence type="ECO:0000256" key="5">
    <source>
        <dbReference type="ARBA" id="ARBA00022989"/>
    </source>
</evidence>
<dbReference type="OrthoDB" id="9812701at2"/>
<dbReference type="InterPro" id="IPR000515">
    <property type="entry name" value="MetI-like"/>
</dbReference>
<comment type="similarity">
    <text evidence="7">Belongs to the binding-protein-dependent transport system permease family.</text>
</comment>
<keyword evidence="6 7" id="KW-0472">Membrane</keyword>
<dbReference type="InterPro" id="IPR035906">
    <property type="entry name" value="MetI-like_sf"/>
</dbReference>
<sequence>MRAVFGRVWRQPVGRLGLLLVVAVLLLGVIGPPLAPYDPNKLNILARFGAPSTAHWLGTDHLGRDLFSRTADGGRVALLVALSTIAIALAVGTLLGIAAAYASPWGERAILVVFDIVSAFPTLVFALAVVALLGPGLDKVILIVAITLIPHFGRVARAQTLSLRNSPFLEAERVLGAQPWRITAHHLVPNILGPLVVLASMDIPVVITIEAGLSFLGVGVPPPRASWGTLLHDGYTTLSQSPWPVIVAAGMLTLATLGFTLFGEALRDAIDPKLRVEP</sequence>
<comment type="caution">
    <text evidence="9">The sequence shown here is derived from an EMBL/GenBank/DDBJ whole genome shotgun (WGS) entry which is preliminary data.</text>
</comment>
<evidence type="ECO:0000313" key="10">
    <source>
        <dbReference type="Proteomes" id="UP000283458"/>
    </source>
</evidence>
<feature type="domain" description="ABC transmembrane type-1" evidence="8">
    <location>
        <begin position="74"/>
        <end position="263"/>
    </location>
</feature>
<dbReference type="Gene3D" id="1.10.3720.10">
    <property type="entry name" value="MetI-like"/>
    <property type="match status" value="1"/>
</dbReference>
<dbReference type="EMBL" id="QYUL01000005">
    <property type="protein sequence ID" value="RJF77305.1"/>
    <property type="molecule type" value="Genomic_DNA"/>
</dbReference>
<evidence type="ECO:0000256" key="7">
    <source>
        <dbReference type="RuleBase" id="RU363032"/>
    </source>
</evidence>
<accession>A0A418VMD8</accession>
<dbReference type="CDD" id="cd06261">
    <property type="entry name" value="TM_PBP2"/>
    <property type="match status" value="1"/>
</dbReference>
<dbReference type="SUPFAM" id="SSF161098">
    <property type="entry name" value="MetI-like"/>
    <property type="match status" value="1"/>
</dbReference>
<dbReference type="InterPro" id="IPR050366">
    <property type="entry name" value="BP-dependent_transpt_permease"/>
</dbReference>
<keyword evidence="10" id="KW-1185">Reference proteome</keyword>
<dbReference type="RefSeq" id="WP_119833745.1">
    <property type="nucleotide sequence ID" value="NZ_QYUL01000005.1"/>
</dbReference>
<feature type="transmembrane region" description="Helical" evidence="7">
    <location>
        <begin position="195"/>
        <end position="221"/>
    </location>
</feature>
<feature type="transmembrane region" description="Helical" evidence="7">
    <location>
        <begin position="140"/>
        <end position="156"/>
    </location>
</feature>
<dbReference type="PANTHER" id="PTHR43386">
    <property type="entry name" value="OLIGOPEPTIDE TRANSPORT SYSTEM PERMEASE PROTEIN APPC"/>
    <property type="match status" value="1"/>
</dbReference>
<protein>
    <submittedName>
        <fullName evidence="9">ABC transporter permease</fullName>
    </submittedName>
</protein>
<evidence type="ECO:0000256" key="3">
    <source>
        <dbReference type="ARBA" id="ARBA00022475"/>
    </source>
</evidence>
<organism evidence="9 10">
    <name type="scientific">Azospirillum cavernae</name>
    <dbReference type="NCBI Taxonomy" id="2320860"/>
    <lineage>
        <taxon>Bacteria</taxon>
        <taxon>Pseudomonadati</taxon>
        <taxon>Pseudomonadota</taxon>
        <taxon>Alphaproteobacteria</taxon>
        <taxon>Rhodospirillales</taxon>
        <taxon>Azospirillaceae</taxon>
        <taxon>Azospirillum</taxon>
    </lineage>
</organism>
<gene>
    <name evidence="9" type="ORF">D3877_26205</name>
</gene>
<evidence type="ECO:0000256" key="6">
    <source>
        <dbReference type="ARBA" id="ARBA00023136"/>
    </source>
</evidence>
<keyword evidence="4 7" id="KW-0812">Transmembrane</keyword>
<comment type="subcellular location">
    <subcellularLocation>
        <location evidence="1 7">Cell membrane</location>
        <topology evidence="1 7">Multi-pass membrane protein</topology>
    </subcellularLocation>
</comment>
<feature type="transmembrane region" description="Helical" evidence="7">
    <location>
        <begin position="76"/>
        <end position="102"/>
    </location>
</feature>
<dbReference type="PANTHER" id="PTHR43386:SF25">
    <property type="entry name" value="PEPTIDE ABC TRANSPORTER PERMEASE PROTEIN"/>
    <property type="match status" value="1"/>
</dbReference>
<proteinExistence type="inferred from homology"/>
<evidence type="ECO:0000313" key="9">
    <source>
        <dbReference type="EMBL" id="RJF77305.1"/>
    </source>
</evidence>
<reference evidence="9 10" key="1">
    <citation type="submission" date="2018-09" db="EMBL/GenBank/DDBJ databases">
        <authorList>
            <person name="Zhu H."/>
        </authorList>
    </citation>
    <scope>NUCLEOTIDE SEQUENCE [LARGE SCALE GENOMIC DNA]</scope>
    <source>
        <strain evidence="9 10">K2W22B-5</strain>
    </source>
</reference>
<evidence type="ECO:0000259" key="8">
    <source>
        <dbReference type="PROSITE" id="PS50928"/>
    </source>
</evidence>